<evidence type="ECO:0000313" key="5">
    <source>
        <dbReference type="Proteomes" id="UP001177023"/>
    </source>
</evidence>
<feature type="non-terminal residue" evidence="4">
    <location>
        <position position="1"/>
    </location>
</feature>
<evidence type="ECO:0000313" key="4">
    <source>
        <dbReference type="EMBL" id="CAJ0575804.1"/>
    </source>
</evidence>
<accession>A0AA36G4S0</accession>
<dbReference type="Proteomes" id="UP001177023">
    <property type="component" value="Unassembled WGS sequence"/>
</dbReference>
<keyword evidence="1" id="KW-1133">Transmembrane helix</keyword>
<dbReference type="EMBL" id="CATQJA010001066">
    <property type="protein sequence ID" value="CAJ0565540.1"/>
    <property type="molecule type" value="Genomic_DNA"/>
</dbReference>
<name>A0AA36G4S0_9BILA</name>
<keyword evidence="5" id="KW-1185">Reference proteome</keyword>
<dbReference type="AlphaFoldDB" id="A0AA36G4S0"/>
<keyword evidence="1" id="KW-0812">Transmembrane</keyword>
<evidence type="ECO:0000256" key="1">
    <source>
        <dbReference type="SAM" id="Phobius"/>
    </source>
</evidence>
<keyword evidence="1" id="KW-0472">Membrane</keyword>
<proteinExistence type="predicted"/>
<feature type="signal peptide" evidence="2">
    <location>
        <begin position="1"/>
        <end position="18"/>
    </location>
</feature>
<reference evidence="4" key="1">
    <citation type="submission" date="2023-06" db="EMBL/GenBank/DDBJ databases">
        <authorList>
            <person name="Delattre M."/>
        </authorList>
    </citation>
    <scope>NUCLEOTIDE SEQUENCE</scope>
    <source>
        <strain evidence="4">AF72</strain>
    </source>
</reference>
<comment type="caution">
    <text evidence="4">The sequence shown here is derived from an EMBL/GenBank/DDBJ whole genome shotgun (WGS) entry which is preliminary data.</text>
</comment>
<feature type="transmembrane region" description="Helical" evidence="1">
    <location>
        <begin position="307"/>
        <end position="329"/>
    </location>
</feature>
<feature type="chain" id="PRO_5041588929" description="Thioredoxin domain-containing protein" evidence="2">
    <location>
        <begin position="19"/>
        <end position="337"/>
    </location>
</feature>
<keyword evidence="2" id="KW-0732">Signal</keyword>
<evidence type="ECO:0008006" key="6">
    <source>
        <dbReference type="Google" id="ProtNLM"/>
    </source>
</evidence>
<organism evidence="4 5">
    <name type="scientific">Mesorhabditis spiculigera</name>
    <dbReference type="NCBI Taxonomy" id="96644"/>
    <lineage>
        <taxon>Eukaryota</taxon>
        <taxon>Metazoa</taxon>
        <taxon>Ecdysozoa</taxon>
        <taxon>Nematoda</taxon>
        <taxon>Chromadorea</taxon>
        <taxon>Rhabditida</taxon>
        <taxon>Rhabditina</taxon>
        <taxon>Rhabditomorpha</taxon>
        <taxon>Rhabditoidea</taxon>
        <taxon>Rhabditidae</taxon>
        <taxon>Mesorhabditinae</taxon>
        <taxon>Mesorhabditis</taxon>
    </lineage>
</organism>
<dbReference type="EMBL" id="CATQJA010002641">
    <property type="protein sequence ID" value="CAJ0575804.1"/>
    <property type="molecule type" value="Genomic_DNA"/>
</dbReference>
<evidence type="ECO:0000256" key="2">
    <source>
        <dbReference type="SAM" id="SignalP"/>
    </source>
</evidence>
<gene>
    <name evidence="4" type="ORF">MSPICULIGERA_LOCUS14108</name>
    <name evidence="3" type="ORF">MSPICULIGERA_LOCUS4177</name>
</gene>
<sequence length="337" mass="38265">MILRGVFITFLLLLAASGRPSNDTLDLEAVADPKAKDAERNLQRTLSVVEHRSALGRIVLLVCQKACKPLRAIVPELVRDYNELKEYSSDDLISYHYHYLRGSLPFYNTSRVNKRPAVLYISAGSVEEYEGDPSDRTTFLEWLRSVDKSDVLIPKSHQELDAYLTEAEQCQNAFLLIIHDPNKCPYDFWRNVARVVYAGTKIPTILLERPIENQIAVTLFRRLVSMPQDCLLVSLIHHNQYTKPFVELAPAEILENVRRTLEFSTCLYEPDGKIFTKTGIRSSLTDLQMEYYATDYDLKKLEHKTSYIAVGLAGGIAVIALAISIFWGLNGSAFTRE</sequence>
<protein>
    <recommendedName>
        <fullName evidence="6">Thioredoxin domain-containing protein</fullName>
    </recommendedName>
</protein>
<evidence type="ECO:0000313" key="3">
    <source>
        <dbReference type="EMBL" id="CAJ0565540.1"/>
    </source>
</evidence>